<proteinExistence type="predicted"/>
<reference evidence="3" key="1">
    <citation type="submission" date="2023-07" db="EMBL/GenBank/DDBJ databases">
        <title>Zobellia barbeyronii sp. nov., a new marine flavobacterium, isolated from green and red algae.</title>
        <authorList>
            <person name="Nedashkovskaya O.I."/>
            <person name="Otstavnykh N."/>
            <person name="Zhukova N."/>
            <person name="Guzev K."/>
            <person name="Chausova V."/>
            <person name="Tekutyeva L."/>
            <person name="Mikhailov V."/>
            <person name="Isaeva M."/>
        </authorList>
    </citation>
    <scope>NUCLEOTIDE SEQUENCE [LARGE SCALE GENOMIC DNA]</scope>
    <source>
        <strain evidence="3">KMM 6746</strain>
    </source>
</reference>
<comment type="caution">
    <text evidence="2">The sequence shown here is derived from an EMBL/GenBank/DDBJ whole genome shotgun (WGS) entry which is preliminary data.</text>
</comment>
<sequence>MIWYTSASTDDELKQILSLQQRNLPSIVSLQEKEKEGFVTVEHTFEILKAMNEACPHIIAKSNNIVVGYALCMHPKFANEIEVLKPMFNEVDSTTPKKENYLVMGQICIDKTFRKQGIFRKLYETMQAATRENFTCIITEIDSTNARSLQAHYAIGFKELKTYQAGEQEWKIVVF</sequence>
<dbReference type="Proteomes" id="UP000740413">
    <property type="component" value="Unassembled WGS sequence"/>
</dbReference>
<dbReference type="Gene3D" id="3.40.630.30">
    <property type="match status" value="1"/>
</dbReference>
<evidence type="ECO:0000313" key="2">
    <source>
        <dbReference type="EMBL" id="MBT2160025.1"/>
    </source>
</evidence>
<protein>
    <submittedName>
        <fullName evidence="2">GNAT family N-acetyltransferase</fullName>
    </submittedName>
</protein>
<dbReference type="RefSeq" id="WP_214610291.1">
    <property type="nucleotide sequence ID" value="NZ_JACATN010000001.1"/>
</dbReference>
<dbReference type="SUPFAM" id="SSF55729">
    <property type="entry name" value="Acyl-CoA N-acyltransferases (Nat)"/>
    <property type="match status" value="1"/>
</dbReference>
<name>A0ABS5WAE9_9FLAO</name>
<dbReference type="PROSITE" id="PS51186">
    <property type="entry name" value="GNAT"/>
    <property type="match status" value="1"/>
</dbReference>
<feature type="domain" description="N-acetyltransferase" evidence="1">
    <location>
        <begin position="14"/>
        <end position="175"/>
    </location>
</feature>
<dbReference type="Pfam" id="PF00583">
    <property type="entry name" value="Acetyltransf_1"/>
    <property type="match status" value="1"/>
</dbReference>
<evidence type="ECO:0000313" key="3">
    <source>
        <dbReference type="Proteomes" id="UP000740413"/>
    </source>
</evidence>
<gene>
    <name evidence="2" type="ORF">HW347_02045</name>
</gene>
<keyword evidence="3" id="KW-1185">Reference proteome</keyword>
<dbReference type="InterPro" id="IPR016181">
    <property type="entry name" value="Acyl_CoA_acyltransferase"/>
</dbReference>
<accession>A0ABS5WAE9</accession>
<organism evidence="2 3">
    <name type="scientific">Zobellia barbeyronii</name>
    <dbReference type="NCBI Taxonomy" id="2748009"/>
    <lineage>
        <taxon>Bacteria</taxon>
        <taxon>Pseudomonadati</taxon>
        <taxon>Bacteroidota</taxon>
        <taxon>Flavobacteriia</taxon>
        <taxon>Flavobacteriales</taxon>
        <taxon>Flavobacteriaceae</taxon>
        <taxon>Zobellia</taxon>
    </lineage>
</organism>
<evidence type="ECO:0000259" key="1">
    <source>
        <dbReference type="PROSITE" id="PS51186"/>
    </source>
</evidence>
<dbReference type="InterPro" id="IPR000182">
    <property type="entry name" value="GNAT_dom"/>
</dbReference>
<dbReference type="EMBL" id="JACATN010000001">
    <property type="protein sequence ID" value="MBT2160025.1"/>
    <property type="molecule type" value="Genomic_DNA"/>
</dbReference>